<reference evidence="1" key="1">
    <citation type="submission" date="2020-10" db="EMBL/GenBank/DDBJ databases">
        <authorList>
            <person name="Gilroy R."/>
        </authorList>
    </citation>
    <scope>NUCLEOTIDE SEQUENCE</scope>
    <source>
        <strain evidence="1">ChiHjej10B9-9673</strain>
    </source>
</reference>
<evidence type="ECO:0000313" key="1">
    <source>
        <dbReference type="EMBL" id="HIS66096.1"/>
    </source>
</evidence>
<name>A0A9D1JUC4_9FIRM</name>
<feature type="non-terminal residue" evidence="1">
    <location>
        <position position="77"/>
    </location>
</feature>
<organism evidence="1 2">
    <name type="scientific">Candidatus Scatomorpha merdipullorum</name>
    <dbReference type="NCBI Taxonomy" id="2840927"/>
    <lineage>
        <taxon>Bacteria</taxon>
        <taxon>Bacillati</taxon>
        <taxon>Bacillota</taxon>
        <taxon>Clostridia</taxon>
        <taxon>Eubacteriales</taxon>
        <taxon>Candidatus Scatomorpha</taxon>
    </lineage>
</organism>
<accession>A0A9D1JUC4</accession>
<protein>
    <submittedName>
        <fullName evidence="1">Polyprenyl synthetase family protein</fullName>
    </submittedName>
</protein>
<dbReference type="SUPFAM" id="SSF48576">
    <property type="entry name" value="Terpenoid synthases"/>
    <property type="match status" value="1"/>
</dbReference>
<comment type="caution">
    <text evidence="1">The sequence shown here is derived from an EMBL/GenBank/DDBJ whole genome shotgun (WGS) entry which is preliminary data.</text>
</comment>
<dbReference type="InterPro" id="IPR008949">
    <property type="entry name" value="Isoprenoid_synthase_dom_sf"/>
</dbReference>
<dbReference type="Gene3D" id="1.10.600.10">
    <property type="entry name" value="Farnesyl Diphosphate Synthase"/>
    <property type="match status" value="1"/>
</dbReference>
<dbReference type="AlphaFoldDB" id="A0A9D1JUC4"/>
<proteinExistence type="predicted"/>
<dbReference type="EMBL" id="DVJK01000027">
    <property type="protein sequence ID" value="HIS66096.1"/>
    <property type="molecule type" value="Genomic_DNA"/>
</dbReference>
<evidence type="ECO:0000313" key="2">
    <source>
        <dbReference type="Proteomes" id="UP000824001"/>
    </source>
</evidence>
<reference evidence="1" key="2">
    <citation type="journal article" date="2021" name="PeerJ">
        <title>Extensive microbial diversity within the chicken gut microbiome revealed by metagenomics and culture.</title>
        <authorList>
            <person name="Gilroy R."/>
            <person name="Ravi A."/>
            <person name="Getino M."/>
            <person name="Pursley I."/>
            <person name="Horton D.L."/>
            <person name="Alikhan N.F."/>
            <person name="Baker D."/>
            <person name="Gharbi K."/>
            <person name="Hall N."/>
            <person name="Watson M."/>
            <person name="Adriaenssens E.M."/>
            <person name="Foster-Nyarko E."/>
            <person name="Jarju S."/>
            <person name="Secka A."/>
            <person name="Antonio M."/>
            <person name="Oren A."/>
            <person name="Chaudhuri R.R."/>
            <person name="La Ragione R."/>
            <person name="Hildebrand F."/>
            <person name="Pallen M.J."/>
        </authorList>
    </citation>
    <scope>NUCLEOTIDE SEQUENCE</scope>
    <source>
        <strain evidence="1">ChiHjej10B9-9673</strain>
    </source>
</reference>
<dbReference type="Proteomes" id="UP000824001">
    <property type="component" value="Unassembled WGS sequence"/>
</dbReference>
<sequence length="77" mass="8679">MTYDERYKAYLELLEPALKSCFGSERGYEFDGLLDAMDYSLTAGGKRIRPVLTLEFARLNGLEPERALPVACAVEML</sequence>
<gene>
    <name evidence="1" type="ORF">IAC18_00900</name>
</gene>